<feature type="non-terminal residue" evidence="2">
    <location>
        <position position="50"/>
    </location>
</feature>
<keyword evidence="1" id="KW-0732">Signal</keyword>
<name>A0ABN8ZVE8_RANTA</name>
<dbReference type="Proteomes" id="UP001176941">
    <property type="component" value="Chromosome 7"/>
</dbReference>
<feature type="signal peptide" evidence="1">
    <location>
        <begin position="1"/>
        <end position="21"/>
    </location>
</feature>
<dbReference type="EMBL" id="OX459943">
    <property type="protein sequence ID" value="CAI9177970.1"/>
    <property type="molecule type" value="Genomic_DNA"/>
</dbReference>
<gene>
    <name evidence="2" type="ORF">MRATA1EN1_LOCUS26932</name>
</gene>
<evidence type="ECO:0000313" key="3">
    <source>
        <dbReference type="Proteomes" id="UP001176941"/>
    </source>
</evidence>
<evidence type="ECO:0000313" key="2">
    <source>
        <dbReference type="EMBL" id="CAI9177970.1"/>
    </source>
</evidence>
<sequence length="50" mass="5311">SWNAMLISMSWLPSLSAAALSEPSAVRKLCCAPCHGIGMKTDLFQSCGHC</sequence>
<protein>
    <submittedName>
        <fullName evidence="2">Uncharacterized protein</fullName>
    </submittedName>
</protein>
<evidence type="ECO:0000256" key="1">
    <source>
        <dbReference type="SAM" id="SignalP"/>
    </source>
</evidence>
<proteinExistence type="predicted"/>
<keyword evidence="3" id="KW-1185">Reference proteome</keyword>
<accession>A0ABN8ZVE8</accession>
<organism evidence="2 3">
    <name type="scientific">Rangifer tarandus platyrhynchus</name>
    <name type="common">Svalbard reindeer</name>
    <dbReference type="NCBI Taxonomy" id="3082113"/>
    <lineage>
        <taxon>Eukaryota</taxon>
        <taxon>Metazoa</taxon>
        <taxon>Chordata</taxon>
        <taxon>Craniata</taxon>
        <taxon>Vertebrata</taxon>
        <taxon>Euteleostomi</taxon>
        <taxon>Mammalia</taxon>
        <taxon>Eutheria</taxon>
        <taxon>Laurasiatheria</taxon>
        <taxon>Artiodactyla</taxon>
        <taxon>Ruminantia</taxon>
        <taxon>Pecora</taxon>
        <taxon>Cervidae</taxon>
        <taxon>Odocoileinae</taxon>
        <taxon>Rangifer</taxon>
    </lineage>
</organism>
<reference evidence="2" key="1">
    <citation type="submission" date="2023-04" db="EMBL/GenBank/DDBJ databases">
        <authorList>
            <consortium name="ELIXIR-Norway"/>
        </authorList>
    </citation>
    <scope>NUCLEOTIDE SEQUENCE [LARGE SCALE GENOMIC DNA]</scope>
</reference>
<feature type="chain" id="PRO_5047323160" evidence="1">
    <location>
        <begin position="22"/>
        <end position="50"/>
    </location>
</feature>